<evidence type="ECO:0000256" key="2">
    <source>
        <dbReference type="ARBA" id="ARBA00008661"/>
    </source>
</evidence>
<gene>
    <name evidence="12" type="ORF">NP493_413g00051</name>
</gene>
<dbReference type="FunFam" id="3.90.550.50:FF:000001">
    <property type="entry name" value="Hexosyltransferase"/>
    <property type="match status" value="1"/>
</dbReference>
<keyword evidence="9 11" id="KW-0472">Membrane</keyword>
<dbReference type="InterPro" id="IPR002659">
    <property type="entry name" value="Glyco_trans_31"/>
</dbReference>
<dbReference type="GO" id="GO:0006493">
    <property type="term" value="P:protein O-linked glycosylation"/>
    <property type="evidence" value="ECO:0007669"/>
    <property type="project" value="TreeGrafter"/>
</dbReference>
<evidence type="ECO:0000256" key="3">
    <source>
        <dbReference type="ARBA" id="ARBA00022676"/>
    </source>
</evidence>
<dbReference type="Gene3D" id="3.90.550.50">
    <property type="match status" value="1"/>
</dbReference>
<reference evidence="12" key="1">
    <citation type="journal article" date="2023" name="Mol. Biol. Evol.">
        <title>Third-Generation Sequencing Reveals the Adaptive Role of the Epigenome in Three Deep-Sea Polychaetes.</title>
        <authorList>
            <person name="Perez M."/>
            <person name="Aroh O."/>
            <person name="Sun Y."/>
            <person name="Lan Y."/>
            <person name="Juniper S.K."/>
            <person name="Young C.R."/>
            <person name="Angers B."/>
            <person name="Qian P.Y."/>
        </authorList>
    </citation>
    <scope>NUCLEOTIDE SEQUENCE</scope>
    <source>
        <strain evidence="12">R07B-5</strain>
    </source>
</reference>
<keyword evidence="8 11" id="KW-0333">Golgi apparatus</keyword>
<evidence type="ECO:0000256" key="10">
    <source>
        <dbReference type="ARBA" id="ARBA00023180"/>
    </source>
</evidence>
<keyword evidence="5 11" id="KW-0812">Transmembrane</keyword>
<dbReference type="EMBL" id="JAODUO010000412">
    <property type="protein sequence ID" value="KAK2181061.1"/>
    <property type="molecule type" value="Genomic_DNA"/>
</dbReference>
<proteinExistence type="inferred from homology"/>
<organism evidence="12 13">
    <name type="scientific">Ridgeia piscesae</name>
    <name type="common">Tubeworm</name>
    <dbReference type="NCBI Taxonomy" id="27915"/>
    <lineage>
        <taxon>Eukaryota</taxon>
        <taxon>Metazoa</taxon>
        <taxon>Spiralia</taxon>
        <taxon>Lophotrochozoa</taxon>
        <taxon>Annelida</taxon>
        <taxon>Polychaeta</taxon>
        <taxon>Sedentaria</taxon>
        <taxon>Canalipalpata</taxon>
        <taxon>Sabellida</taxon>
        <taxon>Siboglinidae</taxon>
        <taxon>Ridgeia</taxon>
    </lineage>
</organism>
<comment type="similarity">
    <text evidence="2 11">Belongs to the glycosyltransferase 31 family.</text>
</comment>
<dbReference type="PANTHER" id="PTHR11214">
    <property type="entry name" value="BETA-1,3-N-ACETYLGLUCOSAMINYLTRANSFERASE"/>
    <property type="match status" value="1"/>
</dbReference>
<accession>A0AAD9NUE2</accession>
<keyword evidence="3 11" id="KW-0328">Glycosyltransferase</keyword>
<comment type="caution">
    <text evidence="12">The sequence shown here is derived from an EMBL/GenBank/DDBJ whole genome shotgun (WGS) entry which is preliminary data.</text>
</comment>
<protein>
    <recommendedName>
        <fullName evidence="11">Hexosyltransferase</fullName>
        <ecNumber evidence="11">2.4.1.-</ecNumber>
    </recommendedName>
</protein>
<dbReference type="AlphaFoldDB" id="A0AAD9NUE2"/>
<evidence type="ECO:0000313" key="12">
    <source>
        <dbReference type="EMBL" id="KAK2181061.1"/>
    </source>
</evidence>
<dbReference type="EC" id="2.4.1.-" evidence="11"/>
<evidence type="ECO:0000256" key="9">
    <source>
        <dbReference type="ARBA" id="ARBA00023136"/>
    </source>
</evidence>
<feature type="transmembrane region" description="Helical" evidence="11">
    <location>
        <begin position="12"/>
        <end position="30"/>
    </location>
</feature>
<keyword evidence="4" id="KW-0808">Transferase</keyword>
<evidence type="ECO:0000256" key="4">
    <source>
        <dbReference type="ARBA" id="ARBA00022679"/>
    </source>
</evidence>
<evidence type="ECO:0000256" key="5">
    <source>
        <dbReference type="ARBA" id="ARBA00022692"/>
    </source>
</evidence>
<evidence type="ECO:0000256" key="1">
    <source>
        <dbReference type="ARBA" id="ARBA00004323"/>
    </source>
</evidence>
<dbReference type="Pfam" id="PF01762">
    <property type="entry name" value="Galactosyl_T"/>
    <property type="match status" value="1"/>
</dbReference>
<evidence type="ECO:0000256" key="7">
    <source>
        <dbReference type="ARBA" id="ARBA00022989"/>
    </source>
</evidence>
<name>A0AAD9NUE2_RIDPI</name>
<evidence type="ECO:0000256" key="6">
    <source>
        <dbReference type="ARBA" id="ARBA00022968"/>
    </source>
</evidence>
<dbReference type="GO" id="GO:0000139">
    <property type="term" value="C:Golgi membrane"/>
    <property type="evidence" value="ECO:0007669"/>
    <property type="project" value="UniProtKB-SubCell"/>
</dbReference>
<evidence type="ECO:0000313" key="13">
    <source>
        <dbReference type="Proteomes" id="UP001209878"/>
    </source>
</evidence>
<evidence type="ECO:0000256" key="11">
    <source>
        <dbReference type="RuleBase" id="RU363063"/>
    </source>
</evidence>
<evidence type="ECO:0000256" key="8">
    <source>
        <dbReference type="ARBA" id="ARBA00023034"/>
    </source>
</evidence>
<keyword evidence="7 11" id="KW-1133">Transmembrane helix</keyword>
<keyword evidence="13" id="KW-1185">Reference proteome</keyword>
<dbReference type="Proteomes" id="UP001209878">
    <property type="component" value="Unassembled WGS sequence"/>
</dbReference>
<dbReference type="GO" id="GO:0016758">
    <property type="term" value="F:hexosyltransferase activity"/>
    <property type="evidence" value="ECO:0007669"/>
    <property type="project" value="InterPro"/>
</dbReference>
<keyword evidence="10" id="KW-0325">Glycoprotein</keyword>
<sequence>MRQLNSKCHCRQTALAVGLLAVAGFVFYVYHFTAIPVYVLDQLNLRPFFLPNIMCDHCNNFSVSYVIANEKLCAGVDTVDLLILILSYQPHADARHAIRATWGGIRTYRGRNIRTVFAFGVHTDANFNHQVALEQQQYGDILQGNFAESYDSLTNKTMMSLQWTLKYCANAKYVLKTDDDSFNVPQRYIDYLAGVTETRFVGGYCFTVYPDRRVSSKYYVSTQTYPDTYFPTYCAGPGYVLSMGAIVELVAVAPNVQYLPMEDVYTAGMCRVAAGIRYVQMTGTVISRDAMTPCALATWAKSAHNVVPGNAITLWERVMKADRTTDCVGRNLRIFVVFLIAAAAWCKILWNLRHK</sequence>
<comment type="subcellular location">
    <subcellularLocation>
        <location evidence="1 11">Golgi apparatus membrane</location>
        <topology evidence="1 11">Single-pass type II membrane protein</topology>
    </subcellularLocation>
</comment>
<dbReference type="PANTHER" id="PTHR11214:SF314">
    <property type="entry name" value="HEXOSYLTRANSFERASE"/>
    <property type="match status" value="1"/>
</dbReference>
<keyword evidence="6 11" id="KW-0735">Signal-anchor</keyword>